<organism evidence="10 11">
    <name type="scientific">Rossellomorea aquimaris</name>
    <dbReference type="NCBI Taxonomy" id="189382"/>
    <lineage>
        <taxon>Bacteria</taxon>
        <taxon>Bacillati</taxon>
        <taxon>Bacillota</taxon>
        <taxon>Bacilli</taxon>
        <taxon>Bacillales</taxon>
        <taxon>Bacillaceae</taxon>
        <taxon>Rossellomorea</taxon>
    </lineage>
</organism>
<dbReference type="PANTHER" id="PTHR30607">
    <property type="entry name" value="POTASSIUM-TRANSPORTING ATPASE A CHAIN"/>
    <property type="match status" value="1"/>
</dbReference>
<evidence type="ECO:0000256" key="6">
    <source>
        <dbReference type="ARBA" id="ARBA00022989"/>
    </source>
</evidence>
<feature type="transmembrane region" description="Helical" evidence="9">
    <location>
        <begin position="248"/>
        <end position="269"/>
    </location>
</feature>
<feature type="transmembrane region" description="Helical" evidence="9">
    <location>
        <begin position="525"/>
        <end position="547"/>
    </location>
</feature>
<reference evidence="10 11" key="1">
    <citation type="submission" date="2019-08" db="EMBL/GenBank/DDBJ databases">
        <title>Bacillus genomes from the desert of Cuatro Cienegas, Coahuila.</title>
        <authorList>
            <person name="Olmedo-Alvarez G."/>
        </authorList>
    </citation>
    <scope>NUCLEOTIDE SEQUENCE [LARGE SCALE GENOMIC DNA]</scope>
    <source>
        <strain evidence="10 11">CH451a_14T</strain>
    </source>
</reference>
<feature type="transmembrane region" description="Helical" evidence="9">
    <location>
        <begin position="281"/>
        <end position="300"/>
    </location>
</feature>
<evidence type="ECO:0000256" key="4">
    <source>
        <dbReference type="ARBA" id="ARBA00022692"/>
    </source>
</evidence>
<sequence>MITTILSIIITLAAMVLIAKPAGIYLAKAFDYNQTGLDKVFGPLENLLFKLGGIKKVNQTWKQYAIALILANGFMIFLVYLVFRLQGILPLNPSGNPGMDPTLAFNTAVSFMTNTNLQHYSGESGLSYLGQMIGILFMMFAAPGTALAVAIAFVRGLSGSEIGNFFVDLFRAITRVLMPVALVTGLIFVALGVPQTLDSSITAQTIEGGSQEIARGPVGTFLSIKELGNNGGGFFGVNSAHPFENPNAISNFIQILLMFLLPTALPFTYGKMVGNAKQGRVLFVSMLTVFIVFLSTALFYEYQGNPALNAMGIDTEQGSMEGKEVRFGTGQSIFYALVTTATETGAVNTMHDTLTPIGGMLALSNMLLNTVFGGVGAGFINVVMYAMIAVFLSGLMVGRTPEFLGKKIEGREMKLIAITMLMHPLLILGASAIALYTPAGAEGISNSGFHGISQVVYEYTSSAANNGSGFEGLGDATPFWNISTGIVMYLGRFFGLVAMLAVAGSLASKKLVPETVGTFRTDTPLFGVILVGTFFIVGALTFFPTLVLGPVAEYLTL</sequence>
<name>A0A5D4UA63_9BACI</name>
<comment type="subcellular location">
    <subcellularLocation>
        <location evidence="9">Cell membrane</location>
        <topology evidence="9">Multi-pass membrane protein</topology>
    </subcellularLocation>
</comment>
<evidence type="ECO:0000256" key="5">
    <source>
        <dbReference type="ARBA" id="ARBA00022958"/>
    </source>
</evidence>
<keyword evidence="1 9" id="KW-0813">Transport</keyword>
<protein>
    <recommendedName>
        <fullName evidence="9">Potassium-transporting ATPase potassium-binding subunit</fullName>
    </recommendedName>
    <alternativeName>
        <fullName evidence="9">ATP phosphohydrolase [potassium-transporting] A chain</fullName>
    </alternativeName>
    <alternativeName>
        <fullName evidence="9">Potassium-binding and translocating subunit A</fullName>
    </alternativeName>
    <alternativeName>
        <fullName evidence="9">Potassium-translocating ATPase A chain</fullName>
    </alternativeName>
</protein>
<comment type="caution">
    <text evidence="10">The sequence shown here is derived from an EMBL/GenBank/DDBJ whole genome shotgun (WGS) entry which is preliminary data.</text>
</comment>
<dbReference type="PANTHER" id="PTHR30607:SF2">
    <property type="entry name" value="POTASSIUM-TRANSPORTING ATPASE POTASSIUM-BINDING SUBUNIT"/>
    <property type="match status" value="1"/>
</dbReference>
<feature type="transmembrane region" description="Helical" evidence="9">
    <location>
        <begin position="486"/>
        <end position="504"/>
    </location>
</feature>
<evidence type="ECO:0000256" key="7">
    <source>
        <dbReference type="ARBA" id="ARBA00023065"/>
    </source>
</evidence>
<keyword evidence="4 9" id="KW-0812">Transmembrane</keyword>
<feature type="transmembrane region" description="Helical" evidence="9">
    <location>
        <begin position="128"/>
        <end position="154"/>
    </location>
</feature>
<dbReference type="AlphaFoldDB" id="A0A5D4UA63"/>
<keyword evidence="5 9" id="KW-0630">Potassium</keyword>
<keyword evidence="6 9" id="KW-1133">Transmembrane helix</keyword>
<evidence type="ECO:0000313" key="10">
    <source>
        <dbReference type="EMBL" id="TYS84267.1"/>
    </source>
</evidence>
<dbReference type="InterPro" id="IPR004623">
    <property type="entry name" value="KdpA"/>
</dbReference>
<dbReference type="EMBL" id="VTEW01000001">
    <property type="protein sequence ID" value="TYS84267.1"/>
    <property type="molecule type" value="Genomic_DNA"/>
</dbReference>
<feature type="transmembrane region" description="Helical" evidence="9">
    <location>
        <begin position="175"/>
        <end position="193"/>
    </location>
</feature>
<evidence type="ECO:0000256" key="9">
    <source>
        <dbReference type="HAMAP-Rule" id="MF_00275"/>
    </source>
</evidence>
<dbReference type="NCBIfam" id="TIGR00680">
    <property type="entry name" value="kdpA"/>
    <property type="match status" value="1"/>
</dbReference>
<dbReference type="GO" id="GO:0005886">
    <property type="term" value="C:plasma membrane"/>
    <property type="evidence" value="ECO:0007669"/>
    <property type="project" value="UniProtKB-SubCell"/>
</dbReference>
<dbReference type="GO" id="GO:0008556">
    <property type="term" value="F:P-type potassium transmembrane transporter activity"/>
    <property type="evidence" value="ECO:0007669"/>
    <property type="project" value="InterPro"/>
</dbReference>
<comment type="subunit">
    <text evidence="9">The system is composed of three essential subunits: KdpA, KdpB and KdpC.</text>
</comment>
<feature type="transmembrane region" description="Helical" evidence="9">
    <location>
        <begin position="6"/>
        <end position="27"/>
    </location>
</feature>
<dbReference type="Proteomes" id="UP000325054">
    <property type="component" value="Unassembled WGS sequence"/>
</dbReference>
<dbReference type="Pfam" id="PF03814">
    <property type="entry name" value="KdpA"/>
    <property type="match status" value="1"/>
</dbReference>
<keyword evidence="7 9" id="KW-0406">Ion transport</keyword>
<dbReference type="OrthoDB" id="9763796at2"/>
<keyword evidence="8 9" id="KW-0472">Membrane</keyword>
<evidence type="ECO:0000256" key="8">
    <source>
        <dbReference type="ARBA" id="ARBA00023136"/>
    </source>
</evidence>
<accession>A0A5D4UA63</accession>
<evidence type="ECO:0000256" key="1">
    <source>
        <dbReference type="ARBA" id="ARBA00022448"/>
    </source>
</evidence>
<gene>
    <name evidence="9 10" type="primary">kdpA</name>
    <name evidence="10" type="ORF">FZC80_01935</name>
</gene>
<comment type="similarity">
    <text evidence="9">Belongs to the KdpA family.</text>
</comment>
<dbReference type="HAMAP" id="MF_00275">
    <property type="entry name" value="KdpA"/>
    <property type="match status" value="1"/>
</dbReference>
<dbReference type="PIRSF" id="PIRSF001294">
    <property type="entry name" value="K_ATPaseA"/>
    <property type="match status" value="1"/>
</dbReference>
<evidence type="ECO:0000256" key="3">
    <source>
        <dbReference type="ARBA" id="ARBA00022538"/>
    </source>
</evidence>
<comment type="function">
    <text evidence="9">Part of the high-affinity ATP-driven potassium transport (or Kdp) system, which catalyzes the hydrolysis of ATP coupled with the electrogenic transport of potassium into the cytoplasm. This subunit binds the extracellular potassium ions and delivers the ions to the membrane domain of KdpB through an intramembrane tunnel.</text>
</comment>
<dbReference type="GO" id="GO:0030955">
    <property type="term" value="F:potassium ion binding"/>
    <property type="evidence" value="ECO:0007669"/>
    <property type="project" value="UniProtKB-UniRule"/>
</dbReference>
<feature type="transmembrane region" description="Helical" evidence="9">
    <location>
        <begin position="64"/>
        <end position="83"/>
    </location>
</feature>
<evidence type="ECO:0000256" key="2">
    <source>
        <dbReference type="ARBA" id="ARBA00022475"/>
    </source>
</evidence>
<evidence type="ECO:0000313" key="11">
    <source>
        <dbReference type="Proteomes" id="UP000325054"/>
    </source>
</evidence>
<keyword evidence="3 9" id="KW-0633">Potassium transport</keyword>
<keyword evidence="2 9" id="KW-1003">Cell membrane</keyword>
<feature type="transmembrane region" description="Helical" evidence="9">
    <location>
        <begin position="371"/>
        <end position="395"/>
    </location>
</feature>
<proteinExistence type="inferred from homology"/>
<feature type="transmembrane region" description="Helical" evidence="9">
    <location>
        <begin position="415"/>
        <end position="436"/>
    </location>
</feature>